<organism evidence="1 2">
    <name type="scientific">Liparis tanakae</name>
    <name type="common">Tanaka's snailfish</name>
    <dbReference type="NCBI Taxonomy" id="230148"/>
    <lineage>
        <taxon>Eukaryota</taxon>
        <taxon>Metazoa</taxon>
        <taxon>Chordata</taxon>
        <taxon>Craniata</taxon>
        <taxon>Vertebrata</taxon>
        <taxon>Euteleostomi</taxon>
        <taxon>Actinopterygii</taxon>
        <taxon>Neopterygii</taxon>
        <taxon>Teleostei</taxon>
        <taxon>Neoteleostei</taxon>
        <taxon>Acanthomorphata</taxon>
        <taxon>Eupercaria</taxon>
        <taxon>Perciformes</taxon>
        <taxon>Cottioidei</taxon>
        <taxon>Cottales</taxon>
        <taxon>Liparidae</taxon>
        <taxon>Liparis</taxon>
    </lineage>
</organism>
<dbReference type="AlphaFoldDB" id="A0A4Z2DZX6"/>
<proteinExistence type="predicted"/>
<comment type="caution">
    <text evidence="1">The sequence shown here is derived from an EMBL/GenBank/DDBJ whole genome shotgun (WGS) entry which is preliminary data.</text>
</comment>
<gene>
    <name evidence="1" type="ORF">EYF80_068186</name>
</gene>
<keyword evidence="2" id="KW-1185">Reference proteome</keyword>
<evidence type="ECO:0000313" key="1">
    <source>
        <dbReference type="EMBL" id="TNN21702.1"/>
    </source>
</evidence>
<accession>A0A4Z2DZX6</accession>
<reference evidence="1 2" key="1">
    <citation type="submission" date="2019-03" db="EMBL/GenBank/DDBJ databases">
        <title>First draft genome of Liparis tanakae, snailfish: a comprehensive survey of snailfish specific genes.</title>
        <authorList>
            <person name="Kim W."/>
            <person name="Song I."/>
            <person name="Jeong J.-H."/>
            <person name="Kim D."/>
            <person name="Kim S."/>
            <person name="Ryu S."/>
            <person name="Song J.Y."/>
            <person name="Lee S.K."/>
        </authorList>
    </citation>
    <scope>NUCLEOTIDE SEQUENCE [LARGE SCALE GENOMIC DNA]</scope>
    <source>
        <tissue evidence="1">Muscle</tissue>
    </source>
</reference>
<name>A0A4Z2DZX6_9TELE</name>
<evidence type="ECO:0000313" key="2">
    <source>
        <dbReference type="Proteomes" id="UP000314294"/>
    </source>
</evidence>
<dbReference type="Proteomes" id="UP000314294">
    <property type="component" value="Unassembled WGS sequence"/>
</dbReference>
<sequence>MALSIVVIEVIEQRLHGDAVAARHHKRAQGSAPSGVLSLPAAPCRLDEVLVKAAGWRMVIDGIERTLLNNAGGAAEPRLPAAVTDSFSHAPLAPAAPPPRHRGLQQSLALAKSDVYDLRLQLNHLRQLQVLRAAGTTGTVLDGLGLVSS</sequence>
<dbReference type="EMBL" id="SRLO01026369">
    <property type="protein sequence ID" value="TNN21702.1"/>
    <property type="molecule type" value="Genomic_DNA"/>
</dbReference>
<protein>
    <submittedName>
        <fullName evidence="1">Uncharacterized protein</fullName>
    </submittedName>
</protein>